<dbReference type="InterPro" id="IPR000119">
    <property type="entry name" value="Hist_DNA-bd"/>
</dbReference>
<dbReference type="PANTHER" id="PTHR33175">
    <property type="entry name" value="DNA-BINDING PROTEIN HU"/>
    <property type="match status" value="1"/>
</dbReference>
<keyword evidence="1" id="KW-0226">DNA condensation</keyword>
<dbReference type="PANTHER" id="PTHR33175:SF3">
    <property type="entry name" value="DNA-BINDING PROTEIN HU-BETA"/>
    <property type="match status" value="1"/>
</dbReference>
<dbReference type="Pfam" id="PF00216">
    <property type="entry name" value="Bac_DNA_binding"/>
    <property type="match status" value="1"/>
</dbReference>
<proteinExistence type="predicted"/>
<keyword evidence="2 3" id="KW-0238">DNA-binding</keyword>
<dbReference type="SUPFAM" id="SSF47729">
    <property type="entry name" value="IHF-like DNA-binding proteins"/>
    <property type="match status" value="1"/>
</dbReference>
<accession>A0ABR8G4E6</accession>
<organism evidence="3 4">
    <name type="scientific">Nostoc spongiaeforme FACHB-130</name>
    <dbReference type="NCBI Taxonomy" id="1357510"/>
    <lineage>
        <taxon>Bacteria</taxon>
        <taxon>Bacillati</taxon>
        <taxon>Cyanobacteriota</taxon>
        <taxon>Cyanophyceae</taxon>
        <taxon>Nostocales</taxon>
        <taxon>Nostocaceae</taxon>
        <taxon>Nostoc</taxon>
    </lineage>
</organism>
<evidence type="ECO:0000313" key="3">
    <source>
        <dbReference type="EMBL" id="MBD2598140.1"/>
    </source>
</evidence>
<dbReference type="Proteomes" id="UP000603457">
    <property type="component" value="Unassembled WGS sequence"/>
</dbReference>
<comment type="caution">
    <text evidence="3">The sequence shown here is derived from an EMBL/GenBank/DDBJ whole genome shotgun (WGS) entry which is preliminary data.</text>
</comment>
<name>A0ABR8G4E6_9NOSO</name>
<evidence type="ECO:0000256" key="2">
    <source>
        <dbReference type="ARBA" id="ARBA00023125"/>
    </source>
</evidence>
<evidence type="ECO:0000256" key="1">
    <source>
        <dbReference type="ARBA" id="ARBA00023067"/>
    </source>
</evidence>
<reference evidence="3 4" key="1">
    <citation type="journal article" date="2020" name="ISME J.">
        <title>Comparative genomics reveals insights into cyanobacterial evolution and habitat adaptation.</title>
        <authorList>
            <person name="Chen M.Y."/>
            <person name="Teng W.K."/>
            <person name="Zhao L."/>
            <person name="Hu C.X."/>
            <person name="Zhou Y.K."/>
            <person name="Han B.P."/>
            <person name="Song L.R."/>
            <person name="Shu W.S."/>
        </authorList>
    </citation>
    <scope>NUCLEOTIDE SEQUENCE [LARGE SCALE GENOMIC DNA]</scope>
    <source>
        <strain evidence="3 4">FACHB-130</strain>
    </source>
</reference>
<dbReference type="GO" id="GO:0003677">
    <property type="term" value="F:DNA binding"/>
    <property type="evidence" value="ECO:0007669"/>
    <property type="project" value="UniProtKB-KW"/>
</dbReference>
<protein>
    <submittedName>
        <fullName evidence="3">HU family DNA-binding protein</fullName>
    </submittedName>
</protein>
<gene>
    <name evidence="3" type="ORF">H6G74_28000</name>
</gene>
<dbReference type="EMBL" id="JACJTB010000061">
    <property type="protein sequence ID" value="MBD2598140.1"/>
    <property type="molecule type" value="Genomic_DNA"/>
</dbReference>
<dbReference type="Gene3D" id="4.10.520.10">
    <property type="entry name" value="IHF-like DNA-binding proteins"/>
    <property type="match status" value="1"/>
</dbReference>
<sequence>MSVDKKELVRRVQERLSKQNGAVEEIIDATIEEIYESLKQGDSVALRNFGTFYVRTGRECWVFKFNPSQRLRQAFGWSSTHKPKP</sequence>
<evidence type="ECO:0000313" key="4">
    <source>
        <dbReference type="Proteomes" id="UP000603457"/>
    </source>
</evidence>
<dbReference type="InterPro" id="IPR010992">
    <property type="entry name" value="IHF-like_DNA-bd_dom_sf"/>
</dbReference>
<keyword evidence="4" id="KW-1185">Reference proteome</keyword>